<dbReference type="InterPro" id="IPR009319">
    <property type="entry name" value="Phage_A118_VSP1"/>
</dbReference>
<evidence type="ECO:0000313" key="1">
    <source>
        <dbReference type="EMBL" id="DAE23631.1"/>
    </source>
</evidence>
<name>A0A8S5QWG3_9CAUD</name>
<accession>A0A8S5QWG3</accession>
<dbReference type="GO" id="GO:0005198">
    <property type="term" value="F:structural molecule activity"/>
    <property type="evidence" value="ECO:0007669"/>
    <property type="project" value="InterPro"/>
</dbReference>
<reference evidence="1" key="1">
    <citation type="journal article" date="2021" name="Proc. Natl. Acad. Sci. U.S.A.">
        <title>A Catalog of Tens of Thousands of Viruses from Human Metagenomes Reveals Hidden Associations with Chronic Diseases.</title>
        <authorList>
            <person name="Tisza M.J."/>
            <person name="Buck C.B."/>
        </authorList>
    </citation>
    <scope>NUCLEOTIDE SEQUENCE</scope>
    <source>
        <strain evidence="1">Ctr592</strain>
    </source>
</reference>
<dbReference type="Pfam" id="PF06152">
    <property type="entry name" value="Phage_min_cap2"/>
    <property type="match status" value="1"/>
</dbReference>
<sequence>MITRQLNPQAITLEDAQGEIKKTIKDAYLAGKSRRETERLVALIIAAAVKKLHTPALIDCAPRSLWAMARKVYSNFSTLDAETLKTVAKGVPTGQYPKTYMKQVNDTLRKIADIQALDADDVTGRNSLRNRAEMEVRYEYHQNEIADFKKQGAKLVICSTHADCSDRCYPWQGRVYSLDHTTGITADGKRYIPLETATDIYYTTKAGKTYKNGLLGFNCRHRLYEYKDGMQVPYVSAKEQKQEYAITVRQRQMETQIRHYREEYLIYHGTTDEALAQRARKKAIALNKRYIAFSQKNERAYYPDRVKII</sequence>
<protein>
    <submittedName>
        <fullName evidence="1">Minor capsid protein</fullName>
    </submittedName>
</protein>
<dbReference type="EMBL" id="BK015757">
    <property type="protein sequence ID" value="DAE23631.1"/>
    <property type="molecule type" value="Genomic_DNA"/>
</dbReference>
<proteinExistence type="predicted"/>
<organism evidence="1">
    <name type="scientific">Siphoviridae sp. ctr592</name>
    <dbReference type="NCBI Taxonomy" id="2826474"/>
    <lineage>
        <taxon>Viruses</taxon>
        <taxon>Duplodnaviria</taxon>
        <taxon>Heunggongvirae</taxon>
        <taxon>Uroviricota</taxon>
        <taxon>Caudoviricetes</taxon>
    </lineage>
</organism>